<keyword evidence="2" id="KW-1185">Reference proteome</keyword>
<dbReference type="Proteomes" id="UP001054945">
    <property type="component" value="Unassembled WGS sequence"/>
</dbReference>
<gene>
    <name evidence="1" type="ORF">CEXT_794161</name>
</gene>
<proteinExistence type="predicted"/>
<reference evidence="1 2" key="1">
    <citation type="submission" date="2021-06" db="EMBL/GenBank/DDBJ databases">
        <title>Caerostris extrusa draft genome.</title>
        <authorList>
            <person name="Kono N."/>
            <person name="Arakawa K."/>
        </authorList>
    </citation>
    <scope>NUCLEOTIDE SEQUENCE [LARGE SCALE GENOMIC DNA]</scope>
</reference>
<accession>A0AAV4SS69</accession>
<protein>
    <submittedName>
        <fullName evidence="1">Uncharacterized protein</fullName>
    </submittedName>
</protein>
<dbReference type="EMBL" id="BPLR01009969">
    <property type="protein sequence ID" value="GIY35844.1"/>
    <property type="molecule type" value="Genomic_DNA"/>
</dbReference>
<name>A0AAV4SS69_CAEEX</name>
<comment type="caution">
    <text evidence="1">The sequence shown here is derived from an EMBL/GenBank/DDBJ whole genome shotgun (WGS) entry which is preliminary data.</text>
</comment>
<evidence type="ECO:0000313" key="1">
    <source>
        <dbReference type="EMBL" id="GIY35844.1"/>
    </source>
</evidence>
<sequence>MEWSPQKPFLVTHRLVDIHFPIPRNVVCRVGVTKRFPGMKIPSHLTSRESADIQTHVNSYFNLEDDKGINSLIPVAYLVVTRGAEGVLTRQTTDGAGGHCAAGTPTSIEFCTGALHNNLNASANNLAVKDALMLRQNDYREMLGRVARMGDSLSCMQWSCREK</sequence>
<evidence type="ECO:0000313" key="2">
    <source>
        <dbReference type="Proteomes" id="UP001054945"/>
    </source>
</evidence>
<organism evidence="1 2">
    <name type="scientific">Caerostris extrusa</name>
    <name type="common">Bark spider</name>
    <name type="synonym">Caerostris bankana</name>
    <dbReference type="NCBI Taxonomy" id="172846"/>
    <lineage>
        <taxon>Eukaryota</taxon>
        <taxon>Metazoa</taxon>
        <taxon>Ecdysozoa</taxon>
        <taxon>Arthropoda</taxon>
        <taxon>Chelicerata</taxon>
        <taxon>Arachnida</taxon>
        <taxon>Araneae</taxon>
        <taxon>Araneomorphae</taxon>
        <taxon>Entelegynae</taxon>
        <taxon>Araneoidea</taxon>
        <taxon>Araneidae</taxon>
        <taxon>Caerostris</taxon>
    </lineage>
</organism>
<dbReference type="AlphaFoldDB" id="A0AAV4SS69"/>